<proteinExistence type="predicted"/>
<comment type="caution">
    <text evidence="2">The sequence shown here is derived from an EMBL/GenBank/DDBJ whole genome shotgun (WGS) entry which is preliminary data.</text>
</comment>
<protein>
    <submittedName>
        <fullName evidence="2">GNAT family N-acetyltransferase</fullName>
        <ecNumber evidence="2">2.3.-.-</ecNumber>
    </submittedName>
</protein>
<keyword evidence="2" id="KW-0808">Transferase</keyword>
<dbReference type="EC" id="2.3.-.-" evidence="2"/>
<dbReference type="EMBL" id="JBHTGP010000006">
    <property type="protein sequence ID" value="MFD0685479.1"/>
    <property type="molecule type" value="Genomic_DNA"/>
</dbReference>
<dbReference type="Pfam" id="PF13302">
    <property type="entry name" value="Acetyltransf_3"/>
    <property type="match status" value="1"/>
</dbReference>
<dbReference type="GO" id="GO:0016746">
    <property type="term" value="F:acyltransferase activity"/>
    <property type="evidence" value="ECO:0007669"/>
    <property type="project" value="UniProtKB-KW"/>
</dbReference>
<accession>A0ABW2XGF4</accession>
<feature type="domain" description="N-acetyltransferase" evidence="1">
    <location>
        <begin position="23"/>
        <end position="161"/>
    </location>
</feature>
<name>A0ABW2XGF4_9ACTN</name>
<keyword evidence="3" id="KW-1185">Reference proteome</keyword>
<keyword evidence="2" id="KW-0012">Acyltransferase</keyword>
<reference evidence="3" key="1">
    <citation type="journal article" date="2019" name="Int. J. Syst. Evol. Microbiol.">
        <title>The Global Catalogue of Microorganisms (GCM) 10K type strain sequencing project: providing services to taxonomists for standard genome sequencing and annotation.</title>
        <authorList>
            <consortium name="The Broad Institute Genomics Platform"/>
            <consortium name="The Broad Institute Genome Sequencing Center for Infectious Disease"/>
            <person name="Wu L."/>
            <person name="Ma J."/>
        </authorList>
    </citation>
    <scope>NUCLEOTIDE SEQUENCE [LARGE SCALE GENOMIC DNA]</scope>
    <source>
        <strain evidence="3">JCM 9371</strain>
    </source>
</reference>
<dbReference type="Gene3D" id="3.40.630.30">
    <property type="match status" value="1"/>
</dbReference>
<gene>
    <name evidence="2" type="ORF">ACFQZM_13290</name>
</gene>
<dbReference type="InterPro" id="IPR000182">
    <property type="entry name" value="GNAT_dom"/>
</dbReference>
<dbReference type="InterPro" id="IPR016181">
    <property type="entry name" value="Acyl_CoA_acyltransferase"/>
</dbReference>
<evidence type="ECO:0000313" key="3">
    <source>
        <dbReference type="Proteomes" id="UP001597063"/>
    </source>
</evidence>
<dbReference type="PANTHER" id="PTHR43610:SF1">
    <property type="entry name" value="N-ACETYLTRANSFERASE DOMAIN-CONTAINING PROTEIN"/>
    <property type="match status" value="1"/>
</dbReference>
<dbReference type="RefSeq" id="WP_242618931.1">
    <property type="nucleotide sequence ID" value="NZ_CAACUY010000006.1"/>
</dbReference>
<dbReference type="PANTHER" id="PTHR43610">
    <property type="entry name" value="BLL6696 PROTEIN"/>
    <property type="match status" value="1"/>
</dbReference>
<evidence type="ECO:0000313" key="2">
    <source>
        <dbReference type="EMBL" id="MFD0685479.1"/>
    </source>
</evidence>
<dbReference type="SUPFAM" id="SSF55729">
    <property type="entry name" value="Acyl-CoA N-acyltransferases (Nat)"/>
    <property type="match status" value="1"/>
</dbReference>
<evidence type="ECO:0000259" key="1">
    <source>
        <dbReference type="Pfam" id="PF13302"/>
    </source>
</evidence>
<organism evidence="2 3">
    <name type="scientific">Actinomadura fibrosa</name>
    <dbReference type="NCBI Taxonomy" id="111802"/>
    <lineage>
        <taxon>Bacteria</taxon>
        <taxon>Bacillati</taxon>
        <taxon>Actinomycetota</taxon>
        <taxon>Actinomycetes</taxon>
        <taxon>Streptosporangiales</taxon>
        <taxon>Thermomonosporaceae</taxon>
        <taxon>Actinomadura</taxon>
    </lineage>
</organism>
<sequence>MRNGGDQMGPWFDRPVLAGRYVRLEPLGREHAEGLFEASKDPEIWTWQNGRRPGSLDEVRAGIDRALDDCARGVRLPWAQIDAATGEVAGETSYYEVAPAHRGLCIGHTWLGARWQRTGMNTEVKLLLLGRAFDDLGAMRVGWHTHVRNERSRRAIERLGASFESVHRKHRVRADGSVRDTAVYAMVDDEWPEAAAALRALLR</sequence>
<dbReference type="Proteomes" id="UP001597063">
    <property type="component" value="Unassembled WGS sequence"/>
</dbReference>